<evidence type="ECO:0000256" key="1">
    <source>
        <dbReference type="ARBA" id="ARBA00006157"/>
    </source>
</evidence>
<feature type="region of interest" description="Disordered" evidence="5">
    <location>
        <begin position="79"/>
        <end position="105"/>
    </location>
</feature>
<dbReference type="GO" id="GO:0003677">
    <property type="term" value="F:DNA binding"/>
    <property type="evidence" value="ECO:0007669"/>
    <property type="project" value="UniProtKB-KW"/>
</dbReference>
<keyword evidence="8" id="KW-1185">Reference proteome</keyword>
<feature type="domain" description="Ner winged helix-turn-helix DNA-binding" evidence="6">
    <location>
        <begin position="12"/>
        <end position="84"/>
    </location>
</feature>
<keyword evidence="2" id="KW-0805">Transcription regulation</keyword>
<accession>A0A081B6G1</accession>
<gene>
    <name evidence="7" type="ORF">M2A_0128</name>
</gene>
<comment type="caution">
    <text evidence="7">The sequence shown here is derived from an EMBL/GenBank/DDBJ whole genome shotgun (WGS) entry which is preliminary data.</text>
</comment>
<keyword evidence="3" id="KW-0238">DNA-binding</keyword>
<sequence length="105" mass="11895">MGDPMTDQASHDWDRIRILYELKRAGVASFYALDRSHKLPLSTCSKAASIPNTRGERVIAKALGRPPHQIWPSRYDAKGRRLRPQPAENYKQRAEGRHCQIGEAA</sequence>
<evidence type="ECO:0000256" key="3">
    <source>
        <dbReference type="ARBA" id="ARBA00023125"/>
    </source>
</evidence>
<keyword evidence="4" id="KW-0804">Transcription</keyword>
<reference evidence="7 8" key="1">
    <citation type="submission" date="2014-07" db="EMBL/GenBank/DDBJ databases">
        <title>Tepidicaulis marinum gen. nov., sp. nov., a novel marine bacterium denitrifying nitrate to nitrous oxide strictly under microaerobic conditions.</title>
        <authorList>
            <person name="Takeuchi M."/>
            <person name="Yamagishi T."/>
            <person name="Kamagata Y."/>
            <person name="Oshima K."/>
            <person name="Hattori M."/>
            <person name="Katayama T."/>
            <person name="Hanada S."/>
            <person name="Tamaki H."/>
            <person name="Marumo K."/>
            <person name="Maeda H."/>
            <person name="Nedachi M."/>
            <person name="Iwasaki W."/>
            <person name="Suwa Y."/>
            <person name="Sakata S."/>
        </authorList>
    </citation>
    <scope>NUCLEOTIDE SEQUENCE [LARGE SCALE GENOMIC DNA]</scope>
    <source>
        <strain evidence="7 8">MA2</strain>
    </source>
</reference>
<dbReference type="Gene3D" id="1.10.260.40">
    <property type="entry name" value="lambda repressor-like DNA-binding domains"/>
    <property type="match status" value="1"/>
</dbReference>
<name>A0A081B6G1_9HYPH</name>
<evidence type="ECO:0000256" key="2">
    <source>
        <dbReference type="ARBA" id="ARBA00023015"/>
    </source>
</evidence>
<feature type="compositionally biased region" description="Basic and acidic residues" evidence="5">
    <location>
        <begin position="90"/>
        <end position="105"/>
    </location>
</feature>
<evidence type="ECO:0000313" key="8">
    <source>
        <dbReference type="Proteomes" id="UP000028702"/>
    </source>
</evidence>
<dbReference type="Proteomes" id="UP000028702">
    <property type="component" value="Unassembled WGS sequence"/>
</dbReference>
<dbReference type="AlphaFoldDB" id="A0A081B6G1"/>
<protein>
    <submittedName>
        <fullName evidence="7">Conserved protein</fullName>
    </submittedName>
</protein>
<evidence type="ECO:0000256" key="4">
    <source>
        <dbReference type="ARBA" id="ARBA00023163"/>
    </source>
</evidence>
<comment type="similarity">
    <text evidence="1">Belongs to the ner transcriptional regulatory family.</text>
</comment>
<dbReference type="Pfam" id="PF13693">
    <property type="entry name" value="HTH_35"/>
    <property type="match status" value="1"/>
</dbReference>
<dbReference type="STRING" id="1333998.M2A_0128"/>
<evidence type="ECO:0000313" key="7">
    <source>
        <dbReference type="EMBL" id="GAK43629.1"/>
    </source>
</evidence>
<evidence type="ECO:0000256" key="5">
    <source>
        <dbReference type="SAM" id="MobiDB-lite"/>
    </source>
</evidence>
<proteinExistence type="inferred from homology"/>
<dbReference type="InterPro" id="IPR038722">
    <property type="entry name" value="Ner_HTH_dom"/>
</dbReference>
<dbReference type="eggNOG" id="ENOG502ZJFQ">
    <property type="taxonomic scope" value="Bacteria"/>
</dbReference>
<evidence type="ECO:0000259" key="6">
    <source>
        <dbReference type="Pfam" id="PF13693"/>
    </source>
</evidence>
<dbReference type="InterPro" id="IPR010982">
    <property type="entry name" value="Lambda_DNA-bd_dom_sf"/>
</dbReference>
<organism evidence="7 8">
    <name type="scientific">Tepidicaulis marinus</name>
    <dbReference type="NCBI Taxonomy" id="1333998"/>
    <lineage>
        <taxon>Bacteria</taxon>
        <taxon>Pseudomonadati</taxon>
        <taxon>Pseudomonadota</taxon>
        <taxon>Alphaproteobacteria</taxon>
        <taxon>Hyphomicrobiales</taxon>
        <taxon>Parvibaculaceae</taxon>
        <taxon>Tepidicaulis</taxon>
    </lineage>
</organism>
<dbReference type="EMBL" id="BBIO01000001">
    <property type="protein sequence ID" value="GAK43629.1"/>
    <property type="molecule type" value="Genomic_DNA"/>
</dbReference>
<dbReference type="SUPFAM" id="SSF47413">
    <property type="entry name" value="lambda repressor-like DNA-binding domains"/>
    <property type="match status" value="1"/>
</dbReference>